<evidence type="ECO:0000256" key="10">
    <source>
        <dbReference type="RuleBase" id="RU004326"/>
    </source>
</evidence>
<evidence type="ECO:0000256" key="6">
    <source>
        <dbReference type="ARBA" id="ARBA00022553"/>
    </source>
</evidence>
<dbReference type="GO" id="GO:0000287">
    <property type="term" value="F:magnesium ion binding"/>
    <property type="evidence" value="ECO:0007669"/>
    <property type="project" value="InterPro"/>
</dbReference>
<name>A0A9Q8X405_9GAMM</name>
<feature type="domain" description="Alpha-D-phosphohexomutase alpha/beta/alpha" evidence="13">
    <location>
        <begin position="148"/>
        <end position="246"/>
    </location>
</feature>
<organism evidence="15 16">
    <name type="scientific">SAR86 cluster bacterium</name>
    <dbReference type="NCBI Taxonomy" id="2030880"/>
    <lineage>
        <taxon>Bacteria</taxon>
        <taxon>Pseudomonadati</taxon>
        <taxon>Pseudomonadota</taxon>
        <taxon>Gammaproteobacteria</taxon>
        <taxon>SAR86 cluster</taxon>
    </lineage>
</organism>
<dbReference type="InterPro" id="IPR005844">
    <property type="entry name" value="A-D-PHexomutase_a/b/a-I"/>
</dbReference>
<dbReference type="GO" id="GO:0004615">
    <property type="term" value="F:phosphomannomutase activity"/>
    <property type="evidence" value="ECO:0007669"/>
    <property type="project" value="UniProtKB-EC"/>
</dbReference>
<keyword evidence="7 10" id="KW-0479">Metal-binding</keyword>
<dbReference type="InterPro" id="IPR036900">
    <property type="entry name" value="A-D-PHexomutase_C_sf"/>
</dbReference>
<gene>
    <name evidence="15" type="ORF">M9B40_04655</name>
</gene>
<reference evidence="15" key="1">
    <citation type="submission" date="2022-05" db="EMBL/GenBank/DDBJ databases">
        <title>Single-amplified genomics reveal most streamlined microbe among free-living bacteria.</title>
        <authorList>
            <person name="Roda-Garcia J."/>
            <person name="Haro-Moreno J.M."/>
            <person name="Rodriguez-Valera F."/>
            <person name="Almagro-Moreno S."/>
            <person name="Lopez-Perez M."/>
        </authorList>
    </citation>
    <scope>NUCLEOTIDE SEQUENCE</scope>
    <source>
        <strain evidence="15">TMED112-D2-2</strain>
    </source>
</reference>
<evidence type="ECO:0000256" key="4">
    <source>
        <dbReference type="ARBA" id="ARBA00010231"/>
    </source>
</evidence>
<proteinExistence type="inferred from homology"/>
<feature type="domain" description="Alpha-D-phosphohexomutase alpha/beta/alpha" evidence="14">
    <location>
        <begin position="252"/>
        <end position="359"/>
    </location>
</feature>
<keyword evidence="8 10" id="KW-0460">Magnesium</keyword>
<evidence type="ECO:0000256" key="9">
    <source>
        <dbReference type="ARBA" id="ARBA00023235"/>
    </source>
</evidence>
<evidence type="ECO:0000256" key="1">
    <source>
        <dbReference type="ARBA" id="ARBA00000586"/>
    </source>
</evidence>
<keyword evidence="9" id="KW-0413">Isomerase</keyword>
<dbReference type="EC" id="5.4.2.8" evidence="5"/>
<protein>
    <recommendedName>
        <fullName evidence="5">phosphomannomutase</fullName>
        <ecNumber evidence="5">5.4.2.8</ecNumber>
    </recommendedName>
</protein>
<dbReference type="InterPro" id="IPR005846">
    <property type="entry name" value="A-D-PHexomutase_a/b/a-III"/>
</dbReference>
<evidence type="ECO:0000259" key="12">
    <source>
        <dbReference type="Pfam" id="PF02878"/>
    </source>
</evidence>
<dbReference type="Pfam" id="PF02878">
    <property type="entry name" value="PGM_PMM_I"/>
    <property type="match status" value="1"/>
</dbReference>
<dbReference type="Pfam" id="PF02880">
    <property type="entry name" value="PGM_PMM_III"/>
    <property type="match status" value="1"/>
</dbReference>
<feature type="domain" description="Alpha-D-phosphohexomutase C-terminal" evidence="11">
    <location>
        <begin position="369"/>
        <end position="439"/>
    </location>
</feature>
<comment type="catalytic activity">
    <reaction evidence="1">
        <text>alpha-D-mannose 1-phosphate = D-mannose 6-phosphate</text>
        <dbReference type="Rhea" id="RHEA:11140"/>
        <dbReference type="ChEBI" id="CHEBI:58409"/>
        <dbReference type="ChEBI" id="CHEBI:58735"/>
        <dbReference type="EC" id="5.4.2.8"/>
    </reaction>
</comment>
<evidence type="ECO:0000256" key="5">
    <source>
        <dbReference type="ARBA" id="ARBA00012730"/>
    </source>
</evidence>
<evidence type="ECO:0000259" key="14">
    <source>
        <dbReference type="Pfam" id="PF02880"/>
    </source>
</evidence>
<dbReference type="CDD" id="cd03089">
    <property type="entry name" value="PMM_PGM"/>
    <property type="match status" value="1"/>
</dbReference>
<evidence type="ECO:0000313" key="16">
    <source>
        <dbReference type="Proteomes" id="UP001056381"/>
    </source>
</evidence>
<comment type="cofactor">
    <cofactor evidence="2">
        <name>Mg(2+)</name>
        <dbReference type="ChEBI" id="CHEBI:18420"/>
    </cofactor>
</comment>
<evidence type="ECO:0000256" key="2">
    <source>
        <dbReference type="ARBA" id="ARBA00001946"/>
    </source>
</evidence>
<keyword evidence="16" id="KW-1185">Reference proteome</keyword>
<dbReference type="InterPro" id="IPR005843">
    <property type="entry name" value="A-D-PHexomutase_C"/>
</dbReference>
<evidence type="ECO:0000313" key="15">
    <source>
        <dbReference type="EMBL" id="URQ63016.1"/>
    </source>
</evidence>
<dbReference type="GO" id="GO:0005975">
    <property type="term" value="P:carbohydrate metabolic process"/>
    <property type="evidence" value="ECO:0007669"/>
    <property type="project" value="InterPro"/>
</dbReference>
<evidence type="ECO:0000256" key="8">
    <source>
        <dbReference type="ARBA" id="ARBA00022842"/>
    </source>
</evidence>
<evidence type="ECO:0000259" key="11">
    <source>
        <dbReference type="Pfam" id="PF00408"/>
    </source>
</evidence>
<keyword evidence="6" id="KW-0597">Phosphoprotein</keyword>
<dbReference type="SUPFAM" id="SSF55957">
    <property type="entry name" value="Phosphoglucomutase, C-terminal domain"/>
    <property type="match status" value="1"/>
</dbReference>
<dbReference type="PANTHER" id="PTHR43771:SF2">
    <property type="entry name" value="PHOSPHOMANNOMUTASE_PHOSPHOGLUCOMUTASE"/>
    <property type="match status" value="1"/>
</dbReference>
<dbReference type="EMBL" id="CP097966">
    <property type="protein sequence ID" value="URQ63016.1"/>
    <property type="molecule type" value="Genomic_DNA"/>
</dbReference>
<accession>A0A9Q8X405</accession>
<feature type="domain" description="Alpha-D-phosphohexomutase alpha/beta/alpha" evidence="12">
    <location>
        <begin position="5"/>
        <end position="131"/>
    </location>
</feature>
<sequence length="456" mass="50876">MINENIFRAYDIRGKADEDLNDEIIRKIGIVLSEKILKTGQNKVYLGTDCRLSANRIKKSLISGLCSNDLEVLDLGMVPTPLVYFATKIGKTNCGIMITGSHNPKEDNGLKMVINDGAVSGFEIKNDVINLKNKTTNIVNISDARDLIKQYENEIFSNCKLAKKIKVVLDPGNGAAGPYAKKVFEKIGAEVISLNTEPDGNFPNHHPDPSKEKNLKDLIESVSVNKADLGFAFDGDGDRVGMVDNNSNIVSPDHIIMLLSEYFLQKKKGPVIYDVKCSNQVSKIIEDNGGDPVIEKTGHFNIKNKIRETNAILGAEMSGHIFINYDWYGFDDGIYSAVILAKIISELEIDLSTKISDFPKVFSTPELTLDVEDSQKFEMVDKFKNEVDFSGYEILDIDGVRFSSSKAWGLLRASNTSPKLVMRFEGDTDQELLNIMAFFKDNFKKIYPNLNFEDHS</sequence>
<dbReference type="InterPro" id="IPR005841">
    <property type="entry name" value="Alpha-D-phosphohexomutase_SF"/>
</dbReference>
<dbReference type="PRINTS" id="PR00509">
    <property type="entry name" value="PGMPMM"/>
</dbReference>
<dbReference type="InterPro" id="IPR016055">
    <property type="entry name" value="A-D-PHexomutase_a/b/a-I/II/III"/>
</dbReference>
<dbReference type="InterPro" id="IPR016066">
    <property type="entry name" value="A-D-PHexomutase_CS"/>
</dbReference>
<dbReference type="Proteomes" id="UP001056381">
    <property type="component" value="Chromosome"/>
</dbReference>
<dbReference type="PANTHER" id="PTHR43771">
    <property type="entry name" value="PHOSPHOMANNOMUTASE"/>
    <property type="match status" value="1"/>
</dbReference>
<dbReference type="InterPro" id="IPR005845">
    <property type="entry name" value="A-D-PHexomutase_a/b/a-II"/>
</dbReference>
<comment type="similarity">
    <text evidence="4 10">Belongs to the phosphohexose mutase family.</text>
</comment>
<dbReference type="AlphaFoldDB" id="A0A9Q8X405"/>
<dbReference type="Pfam" id="PF02879">
    <property type="entry name" value="PGM_PMM_II"/>
    <property type="match status" value="1"/>
</dbReference>
<dbReference type="PROSITE" id="PS00710">
    <property type="entry name" value="PGM_PMM"/>
    <property type="match status" value="1"/>
</dbReference>
<comment type="pathway">
    <text evidence="3">Nucleotide-sugar biosynthesis; GDP-alpha-D-mannose biosynthesis; alpha-D-mannose 1-phosphate from D-fructose 6-phosphate: step 2/2.</text>
</comment>
<dbReference type="Gene3D" id="3.40.120.10">
    <property type="entry name" value="Alpha-D-Glucose-1,6-Bisphosphate, subunit A, domain 3"/>
    <property type="match status" value="3"/>
</dbReference>
<evidence type="ECO:0000256" key="7">
    <source>
        <dbReference type="ARBA" id="ARBA00022723"/>
    </source>
</evidence>
<evidence type="ECO:0000256" key="3">
    <source>
        <dbReference type="ARBA" id="ARBA00004699"/>
    </source>
</evidence>
<dbReference type="Gene3D" id="3.30.310.50">
    <property type="entry name" value="Alpha-D-phosphohexomutase, C-terminal domain"/>
    <property type="match status" value="1"/>
</dbReference>
<dbReference type="SUPFAM" id="SSF53738">
    <property type="entry name" value="Phosphoglucomutase, first 3 domains"/>
    <property type="match status" value="3"/>
</dbReference>
<dbReference type="Pfam" id="PF00408">
    <property type="entry name" value="PGM_PMM_IV"/>
    <property type="match status" value="1"/>
</dbReference>
<evidence type="ECO:0000259" key="13">
    <source>
        <dbReference type="Pfam" id="PF02879"/>
    </source>
</evidence>